<name>A0A5C3LK56_9AGAR</name>
<dbReference type="Proteomes" id="UP000308652">
    <property type="component" value="Unassembled WGS sequence"/>
</dbReference>
<dbReference type="OrthoDB" id="2444812at2759"/>
<organism evidence="2 3">
    <name type="scientific">Crucibulum laeve</name>
    <dbReference type="NCBI Taxonomy" id="68775"/>
    <lineage>
        <taxon>Eukaryota</taxon>
        <taxon>Fungi</taxon>
        <taxon>Dikarya</taxon>
        <taxon>Basidiomycota</taxon>
        <taxon>Agaricomycotina</taxon>
        <taxon>Agaricomycetes</taxon>
        <taxon>Agaricomycetidae</taxon>
        <taxon>Agaricales</taxon>
        <taxon>Agaricineae</taxon>
        <taxon>Nidulariaceae</taxon>
        <taxon>Crucibulum</taxon>
    </lineage>
</organism>
<keyword evidence="3" id="KW-1185">Reference proteome</keyword>
<feature type="region of interest" description="Disordered" evidence="1">
    <location>
        <begin position="1"/>
        <end position="96"/>
    </location>
</feature>
<evidence type="ECO:0000256" key="1">
    <source>
        <dbReference type="SAM" id="MobiDB-lite"/>
    </source>
</evidence>
<dbReference type="EMBL" id="ML213679">
    <property type="protein sequence ID" value="TFK32286.1"/>
    <property type="molecule type" value="Genomic_DNA"/>
</dbReference>
<gene>
    <name evidence="2" type="ORF">BDQ12DRAFT_671175</name>
</gene>
<evidence type="ECO:0000313" key="3">
    <source>
        <dbReference type="Proteomes" id="UP000308652"/>
    </source>
</evidence>
<proteinExistence type="predicted"/>
<accession>A0A5C3LK56</accession>
<dbReference type="STRING" id="68775.A0A5C3LK56"/>
<dbReference type="AlphaFoldDB" id="A0A5C3LK56"/>
<reference evidence="2 3" key="1">
    <citation type="journal article" date="2019" name="Nat. Ecol. Evol.">
        <title>Megaphylogeny resolves global patterns of mushroom evolution.</title>
        <authorList>
            <person name="Varga T."/>
            <person name="Krizsan K."/>
            <person name="Foldi C."/>
            <person name="Dima B."/>
            <person name="Sanchez-Garcia M."/>
            <person name="Sanchez-Ramirez S."/>
            <person name="Szollosi G.J."/>
            <person name="Szarkandi J.G."/>
            <person name="Papp V."/>
            <person name="Albert L."/>
            <person name="Andreopoulos W."/>
            <person name="Angelini C."/>
            <person name="Antonin V."/>
            <person name="Barry K.W."/>
            <person name="Bougher N.L."/>
            <person name="Buchanan P."/>
            <person name="Buyck B."/>
            <person name="Bense V."/>
            <person name="Catcheside P."/>
            <person name="Chovatia M."/>
            <person name="Cooper J."/>
            <person name="Damon W."/>
            <person name="Desjardin D."/>
            <person name="Finy P."/>
            <person name="Geml J."/>
            <person name="Haridas S."/>
            <person name="Hughes K."/>
            <person name="Justo A."/>
            <person name="Karasinski D."/>
            <person name="Kautmanova I."/>
            <person name="Kiss B."/>
            <person name="Kocsube S."/>
            <person name="Kotiranta H."/>
            <person name="LaButti K.M."/>
            <person name="Lechner B.E."/>
            <person name="Liimatainen K."/>
            <person name="Lipzen A."/>
            <person name="Lukacs Z."/>
            <person name="Mihaltcheva S."/>
            <person name="Morgado L.N."/>
            <person name="Niskanen T."/>
            <person name="Noordeloos M.E."/>
            <person name="Ohm R.A."/>
            <person name="Ortiz-Santana B."/>
            <person name="Ovrebo C."/>
            <person name="Racz N."/>
            <person name="Riley R."/>
            <person name="Savchenko A."/>
            <person name="Shiryaev A."/>
            <person name="Soop K."/>
            <person name="Spirin V."/>
            <person name="Szebenyi C."/>
            <person name="Tomsovsky M."/>
            <person name="Tulloss R.E."/>
            <person name="Uehling J."/>
            <person name="Grigoriev I.V."/>
            <person name="Vagvolgyi C."/>
            <person name="Papp T."/>
            <person name="Martin F.M."/>
            <person name="Miettinen O."/>
            <person name="Hibbett D.S."/>
            <person name="Nagy L.G."/>
        </authorList>
    </citation>
    <scope>NUCLEOTIDE SEQUENCE [LARGE SCALE GENOMIC DNA]</scope>
    <source>
        <strain evidence="2 3">CBS 166.37</strain>
    </source>
</reference>
<protein>
    <submittedName>
        <fullName evidence="2">Uncharacterized protein</fullName>
    </submittedName>
</protein>
<feature type="compositionally biased region" description="Polar residues" evidence="1">
    <location>
        <begin position="36"/>
        <end position="54"/>
    </location>
</feature>
<sequence length="183" mass="18859">MPVLKAEVPPVPEPDSAVDAPPTESTAAGVVAESMPSDSMPTETTWMNPLQPNVSSSDPSASTSLVASSSTLPVTSTSTITVKESSSTNTSTTTHNQTAHYTALQNAAGAAGINPELAYLAPTLAPFLPSSLVSTGPGGLPSFQAKFNAQTGVFTCVDAHDPSHLSKFKHAKHMSKFCFNVEG</sequence>
<feature type="compositionally biased region" description="Low complexity" evidence="1">
    <location>
        <begin position="55"/>
        <end position="96"/>
    </location>
</feature>
<evidence type="ECO:0000313" key="2">
    <source>
        <dbReference type="EMBL" id="TFK32286.1"/>
    </source>
</evidence>